<evidence type="ECO:0000313" key="4">
    <source>
        <dbReference type="Proteomes" id="UP000481583"/>
    </source>
</evidence>
<dbReference type="EMBL" id="JAAKZV010000051">
    <property type="protein sequence ID" value="NGN65091.1"/>
    <property type="molecule type" value="Genomic_DNA"/>
</dbReference>
<dbReference type="Proteomes" id="UP000481583">
    <property type="component" value="Unassembled WGS sequence"/>
</dbReference>
<name>A0A6G4U1I0_9ACTN</name>
<sequence>MESIPRVDVLGVGVSAVDRTRALEAVTGWIERRERHYVCVTGVHGVMESQRDPALRRVHNASGLTVPDGMPMVWAGQRAGAHWMRRVYGPDLMLDVLNRAVERRWSSYLYGGADGVPELLGSELSGRLPGLKVAGAWSPPFRPLTPREERETADRINASGADLVWVGLSTPKQERWMAAFRERLEAPVLLGVGAAFDFHAGLKPQAPAWMAERGLEWSYRLAKEPRRLWRRYLRNNPAYLARIALRPPRLVREWPQP</sequence>
<organism evidence="3 4">
    <name type="scientific">Streptomyces coryli</name>
    <dbReference type="NCBI Taxonomy" id="1128680"/>
    <lineage>
        <taxon>Bacteria</taxon>
        <taxon>Bacillati</taxon>
        <taxon>Actinomycetota</taxon>
        <taxon>Actinomycetes</taxon>
        <taxon>Kitasatosporales</taxon>
        <taxon>Streptomycetaceae</taxon>
        <taxon>Streptomyces</taxon>
    </lineage>
</organism>
<keyword evidence="4" id="KW-1185">Reference proteome</keyword>
<dbReference type="InterPro" id="IPR004629">
    <property type="entry name" value="WecG_TagA_CpsF"/>
</dbReference>
<dbReference type="Pfam" id="PF03808">
    <property type="entry name" value="Glyco_tran_WecG"/>
    <property type="match status" value="1"/>
</dbReference>
<evidence type="ECO:0000313" key="3">
    <source>
        <dbReference type="EMBL" id="NGN65091.1"/>
    </source>
</evidence>
<gene>
    <name evidence="3" type="ORF">G5C51_14440</name>
</gene>
<protein>
    <submittedName>
        <fullName evidence="3">WecB/TagA/CpsF family glycosyltransferase</fullName>
    </submittedName>
</protein>
<reference evidence="3 4" key="1">
    <citation type="submission" date="2020-02" db="EMBL/GenBank/DDBJ databases">
        <title>Whole-genome analyses of novel actinobacteria.</title>
        <authorList>
            <person name="Sahin N."/>
        </authorList>
    </citation>
    <scope>NUCLEOTIDE SEQUENCE [LARGE SCALE GENOMIC DNA]</scope>
    <source>
        <strain evidence="3 4">A7024</strain>
    </source>
</reference>
<dbReference type="AlphaFoldDB" id="A0A6G4U1I0"/>
<dbReference type="RefSeq" id="WP_165237184.1">
    <property type="nucleotide sequence ID" value="NZ_JAAKZV010000051.1"/>
</dbReference>
<evidence type="ECO:0000256" key="1">
    <source>
        <dbReference type="ARBA" id="ARBA00022676"/>
    </source>
</evidence>
<keyword evidence="2 3" id="KW-0808">Transferase</keyword>
<evidence type="ECO:0000256" key="2">
    <source>
        <dbReference type="ARBA" id="ARBA00022679"/>
    </source>
</evidence>
<comment type="caution">
    <text evidence="3">The sequence shown here is derived from an EMBL/GenBank/DDBJ whole genome shotgun (WGS) entry which is preliminary data.</text>
</comment>
<dbReference type="GO" id="GO:0016758">
    <property type="term" value="F:hexosyltransferase activity"/>
    <property type="evidence" value="ECO:0007669"/>
    <property type="project" value="TreeGrafter"/>
</dbReference>
<keyword evidence="1" id="KW-0328">Glycosyltransferase</keyword>
<dbReference type="PANTHER" id="PTHR34136">
    <property type="match status" value="1"/>
</dbReference>
<proteinExistence type="predicted"/>
<accession>A0A6G4U1I0</accession>
<dbReference type="CDD" id="cd06533">
    <property type="entry name" value="Glyco_transf_WecG_TagA"/>
    <property type="match status" value="1"/>
</dbReference>
<dbReference type="PANTHER" id="PTHR34136:SF1">
    <property type="entry name" value="UDP-N-ACETYL-D-MANNOSAMINURONIC ACID TRANSFERASE"/>
    <property type="match status" value="1"/>
</dbReference>
<dbReference type="NCBIfam" id="TIGR00696">
    <property type="entry name" value="wecG_tagA_cpsF"/>
    <property type="match status" value="1"/>
</dbReference>